<dbReference type="AlphaFoldDB" id="A0A2P9ASI3"/>
<gene>
    <name evidence="2" type="ORF">BQ8482_380312</name>
</gene>
<evidence type="ECO:0000313" key="3">
    <source>
        <dbReference type="Proteomes" id="UP000245698"/>
    </source>
</evidence>
<evidence type="ECO:0000313" key="2">
    <source>
        <dbReference type="EMBL" id="SJM34129.1"/>
    </source>
</evidence>
<organism evidence="2 3">
    <name type="scientific">Mesorhizobium delmotii</name>
    <dbReference type="NCBI Taxonomy" id="1631247"/>
    <lineage>
        <taxon>Bacteria</taxon>
        <taxon>Pseudomonadati</taxon>
        <taxon>Pseudomonadota</taxon>
        <taxon>Alphaproteobacteria</taxon>
        <taxon>Hyphomicrobiales</taxon>
        <taxon>Phyllobacteriaceae</taxon>
        <taxon>Mesorhizobium</taxon>
    </lineage>
</organism>
<protein>
    <submittedName>
        <fullName evidence="2">Uncharacterized protein</fullName>
    </submittedName>
</protein>
<reference evidence="3" key="1">
    <citation type="submission" date="2016-12" db="EMBL/GenBank/DDBJ databases">
        <authorList>
            <person name="Brunel B."/>
        </authorList>
    </citation>
    <scope>NUCLEOTIDE SEQUENCE [LARGE SCALE GENOMIC DNA]</scope>
</reference>
<dbReference type="Proteomes" id="UP000245698">
    <property type="component" value="Unassembled WGS sequence"/>
</dbReference>
<feature type="region of interest" description="Disordered" evidence="1">
    <location>
        <begin position="1"/>
        <end position="27"/>
    </location>
</feature>
<evidence type="ECO:0000256" key="1">
    <source>
        <dbReference type="SAM" id="MobiDB-lite"/>
    </source>
</evidence>
<dbReference type="EMBL" id="FUIG01000046">
    <property type="protein sequence ID" value="SJM34129.1"/>
    <property type="molecule type" value="Genomic_DNA"/>
</dbReference>
<sequence>MIALRSAAKSERPASFKTTPSPSMMAFSTSSVRAAAARSRYLEDQSSPRRVKIRAPSNLASCIQSSPWGGLATKVGIIGGMNSSRPGPARTGLRTESRLGPSLLAARGTERDHFTKLVMMHETAYYSSQPADTPTPRRLGPAVGCLLAAAVGPTISARMQWKRQ</sequence>
<proteinExistence type="predicted"/>
<accession>A0A2P9ASI3</accession>
<name>A0A2P9ASI3_9HYPH</name>
<keyword evidence="3" id="KW-1185">Reference proteome</keyword>